<keyword evidence="4" id="KW-1185">Reference proteome</keyword>
<evidence type="ECO:0000313" key="3">
    <source>
        <dbReference type="EnsemblMetazoa" id="ASIC000175-PA"/>
    </source>
</evidence>
<sequence length="73" mass="7753">MLSPSELFRGPGAERPAALSLSAQQVKETGSRLGLMREMPLGKTARGRPLVEAVPSRTGTVWVTVSSDGYPGR</sequence>
<dbReference type="EnsemblMetazoa" id="ASIC000175-RA">
    <property type="protein sequence ID" value="ASIC000175-PA"/>
    <property type="gene ID" value="ASIC000175"/>
</dbReference>
<reference evidence="3" key="2">
    <citation type="submission" date="2020-05" db="UniProtKB">
        <authorList>
            <consortium name="EnsemblMetazoa"/>
        </authorList>
    </citation>
    <scope>IDENTIFICATION</scope>
</reference>
<proteinExistence type="predicted"/>
<gene>
    <name evidence="2" type="ORF">ZHAS_00000175</name>
</gene>
<evidence type="ECO:0000313" key="2">
    <source>
        <dbReference type="EMBL" id="KFB34774.1"/>
    </source>
</evidence>
<feature type="region of interest" description="Disordered" evidence="1">
    <location>
        <begin position="1"/>
        <end position="25"/>
    </location>
</feature>
<reference evidence="2 4" key="1">
    <citation type="journal article" date="2014" name="BMC Genomics">
        <title>Genome sequence of Anopheles sinensis provides insight into genetics basis of mosquito competence for malaria parasites.</title>
        <authorList>
            <person name="Zhou D."/>
            <person name="Zhang D."/>
            <person name="Ding G."/>
            <person name="Shi L."/>
            <person name="Hou Q."/>
            <person name="Ye Y."/>
            <person name="Xu Y."/>
            <person name="Zhou H."/>
            <person name="Xiong C."/>
            <person name="Li S."/>
            <person name="Yu J."/>
            <person name="Hong S."/>
            <person name="Yu X."/>
            <person name="Zou P."/>
            <person name="Chen C."/>
            <person name="Chang X."/>
            <person name="Wang W."/>
            <person name="Lv Y."/>
            <person name="Sun Y."/>
            <person name="Ma L."/>
            <person name="Shen B."/>
            <person name="Zhu C."/>
        </authorList>
    </citation>
    <scope>NUCLEOTIDE SEQUENCE [LARGE SCALE GENOMIC DNA]</scope>
</reference>
<name>A0A084V9Y0_ANOSI</name>
<dbReference type="Proteomes" id="UP000030765">
    <property type="component" value="Unassembled WGS sequence"/>
</dbReference>
<dbReference type="EMBL" id="ATLV01000831">
    <property type="status" value="NOT_ANNOTATED_CDS"/>
    <property type="molecule type" value="Genomic_DNA"/>
</dbReference>
<dbReference type="VEuPathDB" id="VectorBase:ASIC000175"/>
<evidence type="ECO:0000256" key="1">
    <source>
        <dbReference type="SAM" id="MobiDB-lite"/>
    </source>
</evidence>
<accession>A0A084V9Y0</accession>
<dbReference type="AlphaFoldDB" id="A0A084V9Y0"/>
<dbReference type="EMBL" id="KE523910">
    <property type="protein sequence ID" value="KFB34774.1"/>
    <property type="molecule type" value="Genomic_DNA"/>
</dbReference>
<evidence type="ECO:0000313" key="4">
    <source>
        <dbReference type="Proteomes" id="UP000030765"/>
    </source>
</evidence>
<protein>
    <submittedName>
        <fullName evidence="2 3">ABC transporter-like protein</fullName>
    </submittedName>
</protein>
<organism evidence="2">
    <name type="scientific">Anopheles sinensis</name>
    <name type="common">Mosquito</name>
    <dbReference type="NCBI Taxonomy" id="74873"/>
    <lineage>
        <taxon>Eukaryota</taxon>
        <taxon>Metazoa</taxon>
        <taxon>Ecdysozoa</taxon>
        <taxon>Arthropoda</taxon>
        <taxon>Hexapoda</taxon>
        <taxon>Insecta</taxon>
        <taxon>Pterygota</taxon>
        <taxon>Neoptera</taxon>
        <taxon>Endopterygota</taxon>
        <taxon>Diptera</taxon>
        <taxon>Nematocera</taxon>
        <taxon>Culicoidea</taxon>
        <taxon>Culicidae</taxon>
        <taxon>Anophelinae</taxon>
        <taxon>Anopheles</taxon>
    </lineage>
</organism>